<protein>
    <submittedName>
        <fullName evidence="1">Uncharacterized protein</fullName>
    </submittedName>
</protein>
<organism evidence="1 2">
    <name type="scientific">Baudoinia panamericana (strain UAMH 10762)</name>
    <name type="common">Angels' share fungus</name>
    <name type="synonym">Baudoinia compniacensis (strain UAMH 10762)</name>
    <dbReference type="NCBI Taxonomy" id="717646"/>
    <lineage>
        <taxon>Eukaryota</taxon>
        <taxon>Fungi</taxon>
        <taxon>Dikarya</taxon>
        <taxon>Ascomycota</taxon>
        <taxon>Pezizomycotina</taxon>
        <taxon>Dothideomycetes</taxon>
        <taxon>Dothideomycetidae</taxon>
        <taxon>Mycosphaerellales</taxon>
        <taxon>Teratosphaeriaceae</taxon>
        <taxon>Baudoinia</taxon>
    </lineage>
</organism>
<dbReference type="KEGG" id="bcom:BAUCODRAFT_31674"/>
<gene>
    <name evidence="1" type="ORF">BAUCODRAFT_31674</name>
</gene>
<dbReference type="EMBL" id="KB445552">
    <property type="protein sequence ID" value="EMC99355.1"/>
    <property type="molecule type" value="Genomic_DNA"/>
</dbReference>
<accession>M2NJN5</accession>
<evidence type="ECO:0000313" key="2">
    <source>
        <dbReference type="Proteomes" id="UP000011761"/>
    </source>
</evidence>
<reference evidence="1 2" key="1">
    <citation type="journal article" date="2012" name="PLoS Pathog.">
        <title>Diverse lifestyles and strategies of plant pathogenesis encoded in the genomes of eighteen Dothideomycetes fungi.</title>
        <authorList>
            <person name="Ohm R.A."/>
            <person name="Feau N."/>
            <person name="Henrissat B."/>
            <person name="Schoch C.L."/>
            <person name="Horwitz B.A."/>
            <person name="Barry K.W."/>
            <person name="Condon B.J."/>
            <person name="Copeland A.C."/>
            <person name="Dhillon B."/>
            <person name="Glaser F."/>
            <person name="Hesse C.N."/>
            <person name="Kosti I."/>
            <person name="LaButti K."/>
            <person name="Lindquist E.A."/>
            <person name="Lucas S."/>
            <person name="Salamov A.A."/>
            <person name="Bradshaw R.E."/>
            <person name="Ciuffetti L."/>
            <person name="Hamelin R.C."/>
            <person name="Kema G.H.J."/>
            <person name="Lawrence C."/>
            <person name="Scott J.A."/>
            <person name="Spatafora J.W."/>
            <person name="Turgeon B.G."/>
            <person name="de Wit P.J.G.M."/>
            <person name="Zhong S."/>
            <person name="Goodwin S.B."/>
            <person name="Grigoriev I.V."/>
        </authorList>
    </citation>
    <scope>NUCLEOTIDE SEQUENCE [LARGE SCALE GENOMIC DNA]</scope>
    <source>
        <strain evidence="1 2">UAMH 10762</strain>
    </source>
</reference>
<name>M2NJN5_BAUPA</name>
<evidence type="ECO:0000313" key="1">
    <source>
        <dbReference type="EMBL" id="EMC99355.1"/>
    </source>
</evidence>
<dbReference type="HOGENOM" id="CLU_2885428_0_0_1"/>
<dbReference type="AlphaFoldDB" id="M2NJN5"/>
<dbReference type="RefSeq" id="XP_007673628.1">
    <property type="nucleotide sequence ID" value="XM_007675438.1"/>
</dbReference>
<sequence length="63" mass="6758">MQIEPVPDERCRLRVEQMAICSSTPKGSYHGNTIATATDSTPITAGFRIGGTVPLQVAKADLR</sequence>
<dbReference type="GeneID" id="19111547"/>
<keyword evidence="2" id="KW-1185">Reference proteome</keyword>
<dbReference type="Proteomes" id="UP000011761">
    <property type="component" value="Unassembled WGS sequence"/>
</dbReference>
<proteinExistence type="predicted"/>